<feature type="binding site" description="axial binding residue" evidence="9">
    <location>
        <position position="43"/>
    </location>
    <ligand>
        <name>heme c</name>
        <dbReference type="ChEBI" id="CHEBI:61717"/>
        <label>1</label>
    </ligand>
    <ligandPart>
        <name>Fe</name>
        <dbReference type="ChEBI" id="CHEBI:18248"/>
    </ligandPart>
</feature>
<evidence type="ECO:0000256" key="1">
    <source>
        <dbReference type="ARBA" id="ARBA00004418"/>
    </source>
</evidence>
<reference evidence="12 13" key="1">
    <citation type="submission" date="2017-06" db="EMBL/GenBank/DDBJ databases">
        <authorList>
            <person name="Kim H.J."/>
            <person name="Triplett B.A."/>
        </authorList>
    </citation>
    <scope>NUCLEOTIDE SEQUENCE [LARGE SCALE GENOMIC DNA]</scope>
    <source>
        <strain evidence="12 13">U15</strain>
    </source>
</reference>
<dbReference type="Proteomes" id="UP000198284">
    <property type="component" value="Unassembled WGS sequence"/>
</dbReference>
<dbReference type="GO" id="GO:0005506">
    <property type="term" value="F:iron ion binding"/>
    <property type="evidence" value="ECO:0007669"/>
    <property type="project" value="InterPro"/>
</dbReference>
<feature type="binding site" description="covalent" evidence="8">
    <location>
        <position position="39"/>
    </location>
    <ligand>
        <name>heme c</name>
        <dbReference type="ChEBI" id="CHEBI:61717"/>
        <label>1</label>
    </ligand>
</feature>
<keyword evidence="4 9" id="KW-0479">Metal-binding</keyword>
<evidence type="ECO:0000256" key="8">
    <source>
        <dbReference type="PIRSR" id="PIRSR000005-1"/>
    </source>
</evidence>
<dbReference type="Pfam" id="PF00034">
    <property type="entry name" value="Cytochrom_C"/>
    <property type="match status" value="2"/>
</dbReference>
<feature type="binding site" description="axial binding residue" evidence="9">
    <location>
        <position position="134"/>
    </location>
    <ligand>
        <name>heme c</name>
        <dbReference type="ChEBI" id="CHEBI:61717"/>
        <label>2</label>
    </ligand>
    <ligandPart>
        <name>Fe</name>
        <dbReference type="ChEBI" id="CHEBI:18248"/>
    </ligandPart>
</feature>
<organism evidence="12 13">
    <name type="scientific">Noviherbaspirillum humi</name>
    <dbReference type="NCBI Taxonomy" id="1688639"/>
    <lineage>
        <taxon>Bacteria</taxon>
        <taxon>Pseudomonadati</taxon>
        <taxon>Pseudomonadota</taxon>
        <taxon>Betaproteobacteria</taxon>
        <taxon>Burkholderiales</taxon>
        <taxon>Oxalobacteraceae</taxon>
        <taxon>Noviherbaspirillum</taxon>
    </lineage>
</organism>
<protein>
    <submittedName>
        <fullName evidence="12">Cytochrome c553</fullName>
    </submittedName>
</protein>
<feature type="binding site" description="axial binding residue" evidence="9">
    <location>
        <position position="82"/>
    </location>
    <ligand>
        <name>heme c</name>
        <dbReference type="ChEBI" id="CHEBI:61717"/>
        <label>1</label>
    </ligand>
    <ligandPart>
        <name>Fe</name>
        <dbReference type="ChEBI" id="CHEBI:18248"/>
    </ligandPart>
</feature>
<evidence type="ECO:0000259" key="11">
    <source>
        <dbReference type="PROSITE" id="PS51007"/>
    </source>
</evidence>
<keyword evidence="3 8" id="KW-0349">Heme</keyword>
<dbReference type="PANTHER" id="PTHR33751">
    <property type="entry name" value="CBB3-TYPE CYTOCHROME C OXIDASE SUBUNIT FIXP"/>
    <property type="match status" value="1"/>
</dbReference>
<feature type="binding site" description="axial binding residue" evidence="9">
    <location>
        <position position="174"/>
    </location>
    <ligand>
        <name>heme c</name>
        <dbReference type="ChEBI" id="CHEBI:61717"/>
        <label>2</label>
    </ligand>
    <ligandPart>
        <name>Fe</name>
        <dbReference type="ChEBI" id="CHEBI:18248"/>
    </ligandPart>
</feature>
<evidence type="ECO:0000256" key="2">
    <source>
        <dbReference type="ARBA" id="ARBA00022448"/>
    </source>
</evidence>
<evidence type="ECO:0000256" key="9">
    <source>
        <dbReference type="PIRSR" id="PIRSR000005-2"/>
    </source>
</evidence>
<dbReference type="GO" id="GO:0020037">
    <property type="term" value="F:heme binding"/>
    <property type="evidence" value="ECO:0007669"/>
    <property type="project" value="InterPro"/>
</dbReference>
<dbReference type="InterPro" id="IPR024167">
    <property type="entry name" value="Cytochrome_c4-like"/>
</dbReference>
<dbReference type="PROSITE" id="PS51007">
    <property type="entry name" value="CYTC"/>
    <property type="match status" value="2"/>
</dbReference>
<evidence type="ECO:0000256" key="5">
    <source>
        <dbReference type="ARBA" id="ARBA00022764"/>
    </source>
</evidence>
<dbReference type="GO" id="GO:0009055">
    <property type="term" value="F:electron transfer activity"/>
    <property type="evidence" value="ECO:0007669"/>
    <property type="project" value="InterPro"/>
</dbReference>
<dbReference type="SUPFAM" id="SSF46626">
    <property type="entry name" value="Cytochrome c"/>
    <property type="match status" value="2"/>
</dbReference>
<dbReference type="PIRSF" id="PIRSF000005">
    <property type="entry name" value="Cytochrome_c4"/>
    <property type="match status" value="1"/>
</dbReference>
<feature type="domain" description="Cytochrome c" evidence="11">
    <location>
        <begin position="18"/>
        <end position="105"/>
    </location>
</feature>
<keyword evidence="10" id="KW-0732">Signal</keyword>
<dbReference type="InterPro" id="IPR009056">
    <property type="entry name" value="Cyt_c-like_dom"/>
</dbReference>
<feature type="signal peptide" evidence="10">
    <location>
        <begin position="1"/>
        <end position="27"/>
    </location>
</feature>
<keyword evidence="5" id="KW-0574">Periplasm</keyword>
<dbReference type="GO" id="GO:0042597">
    <property type="term" value="C:periplasmic space"/>
    <property type="evidence" value="ECO:0007669"/>
    <property type="project" value="UniProtKB-SubCell"/>
</dbReference>
<keyword evidence="13" id="KW-1185">Reference proteome</keyword>
<evidence type="ECO:0000256" key="7">
    <source>
        <dbReference type="ARBA" id="ARBA00023004"/>
    </source>
</evidence>
<feature type="binding site" description="covalent" evidence="8">
    <location>
        <position position="42"/>
    </location>
    <ligand>
        <name>heme c</name>
        <dbReference type="ChEBI" id="CHEBI:61717"/>
        <label>1</label>
    </ligand>
</feature>
<feature type="binding site" description="covalent" evidence="8">
    <location>
        <position position="133"/>
    </location>
    <ligand>
        <name>heme c</name>
        <dbReference type="ChEBI" id="CHEBI:61717"/>
        <label>2</label>
    </ligand>
</feature>
<feature type="domain" description="Cytochrome c" evidence="11">
    <location>
        <begin position="116"/>
        <end position="197"/>
    </location>
</feature>
<keyword evidence="6" id="KW-0249">Electron transport</keyword>
<evidence type="ECO:0000256" key="10">
    <source>
        <dbReference type="SAM" id="SignalP"/>
    </source>
</evidence>
<evidence type="ECO:0000256" key="4">
    <source>
        <dbReference type="ARBA" id="ARBA00022723"/>
    </source>
</evidence>
<dbReference type="InterPro" id="IPR050597">
    <property type="entry name" value="Cytochrome_c_Oxidase_Subunit"/>
</dbReference>
<dbReference type="PANTHER" id="PTHR33751:SF9">
    <property type="entry name" value="CYTOCHROME C4"/>
    <property type="match status" value="1"/>
</dbReference>
<evidence type="ECO:0000256" key="6">
    <source>
        <dbReference type="ARBA" id="ARBA00022982"/>
    </source>
</evidence>
<dbReference type="OrthoDB" id="5295860at2"/>
<dbReference type="AlphaFoldDB" id="A0A239LXZ3"/>
<name>A0A239LXZ3_9BURK</name>
<keyword evidence="2" id="KW-0813">Transport</keyword>
<accession>A0A239LXZ3</accession>
<dbReference type="Gene3D" id="1.10.760.10">
    <property type="entry name" value="Cytochrome c-like domain"/>
    <property type="match status" value="2"/>
</dbReference>
<evidence type="ECO:0000313" key="13">
    <source>
        <dbReference type="Proteomes" id="UP000198284"/>
    </source>
</evidence>
<sequence length="200" mass="21311">MRMIARMLRRPLPALLAALAMAGPALAGPQEGAAKAQACAACHGPEGNSTNPAIPSLSAQPKQFIVSALYQFREGKRKNEQMTPMAAGLSNADMNDLAAYFAMQKAPAPQHKTKPENIDPGKRLTAQHNCIACHAGNLMGQQHIPRIAGQHEAYLREQLRGFKASTRAEMDGVMTSAAQALSEKDIEVLADYLAGLPAAN</sequence>
<proteinExistence type="predicted"/>
<dbReference type="EMBL" id="FZOT01000027">
    <property type="protein sequence ID" value="SNT34514.1"/>
    <property type="molecule type" value="Genomic_DNA"/>
</dbReference>
<feature type="binding site" description="covalent" evidence="8">
    <location>
        <position position="130"/>
    </location>
    <ligand>
        <name>heme c</name>
        <dbReference type="ChEBI" id="CHEBI:61717"/>
        <label>2</label>
    </ligand>
</feature>
<keyword evidence="7 9" id="KW-0408">Iron</keyword>
<evidence type="ECO:0000313" key="12">
    <source>
        <dbReference type="EMBL" id="SNT34514.1"/>
    </source>
</evidence>
<gene>
    <name evidence="12" type="ORF">SAMN06265795_12710</name>
</gene>
<dbReference type="InterPro" id="IPR036909">
    <property type="entry name" value="Cyt_c-like_dom_sf"/>
</dbReference>
<feature type="chain" id="PRO_5012353771" evidence="10">
    <location>
        <begin position="28"/>
        <end position="200"/>
    </location>
</feature>
<comment type="subcellular location">
    <subcellularLocation>
        <location evidence="1">Periplasm</location>
    </subcellularLocation>
</comment>
<comment type="PTM">
    <text evidence="8">Binds 2 heme c groups covalently per subunit.</text>
</comment>
<evidence type="ECO:0000256" key="3">
    <source>
        <dbReference type="ARBA" id="ARBA00022617"/>
    </source>
</evidence>